<proteinExistence type="predicted"/>
<accession>A0A8H5HNF0</accession>
<dbReference type="PANTHER" id="PTHR38048">
    <property type="entry name" value="EXPRESSED PROTEIN"/>
    <property type="match status" value="1"/>
</dbReference>
<comment type="caution">
    <text evidence="2">The sequence shown here is derived from an EMBL/GenBank/DDBJ whole genome shotgun (WGS) entry which is preliminary data.</text>
</comment>
<feature type="domain" description="Hemerythrin-like" evidence="1">
    <location>
        <begin position="21"/>
        <end position="148"/>
    </location>
</feature>
<protein>
    <recommendedName>
        <fullName evidence="1">Hemerythrin-like domain-containing protein</fullName>
    </recommendedName>
</protein>
<dbReference type="InterPro" id="IPR012312">
    <property type="entry name" value="Hemerythrin-like"/>
</dbReference>
<organism evidence="2 3">
    <name type="scientific">Tricholomella constricta</name>
    <dbReference type="NCBI Taxonomy" id="117010"/>
    <lineage>
        <taxon>Eukaryota</taxon>
        <taxon>Fungi</taxon>
        <taxon>Dikarya</taxon>
        <taxon>Basidiomycota</taxon>
        <taxon>Agaricomycotina</taxon>
        <taxon>Agaricomycetes</taxon>
        <taxon>Agaricomycetidae</taxon>
        <taxon>Agaricales</taxon>
        <taxon>Tricholomatineae</taxon>
        <taxon>Lyophyllaceae</taxon>
        <taxon>Tricholomella</taxon>
    </lineage>
</organism>
<dbReference type="Gene3D" id="1.20.120.520">
    <property type="entry name" value="nmb1532 protein domain like"/>
    <property type="match status" value="1"/>
</dbReference>
<reference evidence="2 3" key="1">
    <citation type="journal article" date="2020" name="ISME J.">
        <title>Uncovering the hidden diversity of litter-decomposition mechanisms in mushroom-forming fungi.</title>
        <authorList>
            <person name="Floudas D."/>
            <person name="Bentzer J."/>
            <person name="Ahren D."/>
            <person name="Johansson T."/>
            <person name="Persson P."/>
            <person name="Tunlid A."/>
        </authorList>
    </citation>
    <scope>NUCLEOTIDE SEQUENCE [LARGE SCALE GENOMIC DNA]</scope>
    <source>
        <strain evidence="2 3">CBS 661.87</strain>
    </source>
</reference>
<dbReference type="Pfam" id="PF01814">
    <property type="entry name" value="Hemerythrin"/>
    <property type="match status" value="1"/>
</dbReference>
<dbReference type="OrthoDB" id="10044044at2759"/>
<evidence type="ECO:0000313" key="3">
    <source>
        <dbReference type="Proteomes" id="UP000565441"/>
    </source>
</evidence>
<evidence type="ECO:0000259" key="1">
    <source>
        <dbReference type="Pfam" id="PF01814"/>
    </source>
</evidence>
<dbReference type="EMBL" id="JAACJP010000003">
    <property type="protein sequence ID" value="KAF5386220.1"/>
    <property type="molecule type" value="Genomic_DNA"/>
</dbReference>
<dbReference type="CDD" id="cd12108">
    <property type="entry name" value="Hr-like"/>
    <property type="match status" value="1"/>
</dbReference>
<sequence length="171" mass="19984">MSSRKVTYASPEEEMRWNSLSERMTAFHNWFKEEYRTIYASADGSFTKRGLSLQRYLDTIVAFNSHLHAHHTTEERLVFPILATGIPKFARNARDGHVDSHRVIHDALQSLLRHVAKWRKDPTTYSPTEMKAALEKLAGVRFEHLDQEVEDIRGDKLKPYFTLEEIERIGR</sequence>
<dbReference type="PANTHER" id="PTHR38048:SF1">
    <property type="entry name" value="HEMERYTHRIN-LIKE DOMAIN-CONTAINING PROTEIN"/>
    <property type="match status" value="1"/>
</dbReference>
<dbReference type="InterPro" id="IPR053206">
    <property type="entry name" value="Dimeric_xanthone_biosynth"/>
</dbReference>
<name>A0A8H5HNF0_9AGAR</name>
<dbReference type="AlphaFoldDB" id="A0A8H5HNF0"/>
<keyword evidence="3" id="KW-1185">Reference proteome</keyword>
<dbReference type="Proteomes" id="UP000565441">
    <property type="component" value="Unassembled WGS sequence"/>
</dbReference>
<gene>
    <name evidence="2" type="ORF">D9615_002232</name>
</gene>
<evidence type="ECO:0000313" key="2">
    <source>
        <dbReference type="EMBL" id="KAF5386220.1"/>
    </source>
</evidence>